<evidence type="ECO:0000256" key="6">
    <source>
        <dbReference type="ARBA" id="ARBA00022989"/>
    </source>
</evidence>
<dbReference type="KEGG" id="woc:BA177_11685"/>
<evidence type="ECO:0000256" key="5">
    <source>
        <dbReference type="ARBA" id="ARBA00022906"/>
    </source>
</evidence>
<keyword evidence="7" id="KW-0406">Ion transport</keyword>
<dbReference type="AlphaFoldDB" id="A0A193LHC1"/>
<dbReference type="STRING" id="1548547.BA177_11685"/>
<dbReference type="InterPro" id="IPR036837">
    <property type="entry name" value="Cation_efflux_CTD_sf"/>
</dbReference>
<feature type="transmembrane region" description="Helical" evidence="9">
    <location>
        <begin position="112"/>
        <end position="135"/>
    </location>
</feature>
<dbReference type="GO" id="GO:0005886">
    <property type="term" value="C:plasma membrane"/>
    <property type="evidence" value="ECO:0007669"/>
    <property type="project" value="TreeGrafter"/>
</dbReference>
<dbReference type="InterPro" id="IPR058533">
    <property type="entry name" value="Cation_efflux_TM"/>
</dbReference>
<keyword evidence="8 9" id="KW-0472">Membrane</keyword>
<dbReference type="Proteomes" id="UP000092695">
    <property type="component" value="Chromosome"/>
</dbReference>
<evidence type="ECO:0000256" key="3">
    <source>
        <dbReference type="ARBA" id="ARBA00022448"/>
    </source>
</evidence>
<organism evidence="12 13">
    <name type="scientific">Woeseia oceani</name>
    <dbReference type="NCBI Taxonomy" id="1548547"/>
    <lineage>
        <taxon>Bacteria</taxon>
        <taxon>Pseudomonadati</taxon>
        <taxon>Pseudomonadota</taxon>
        <taxon>Gammaproteobacteria</taxon>
        <taxon>Woeseiales</taxon>
        <taxon>Woeseiaceae</taxon>
        <taxon>Woeseia</taxon>
    </lineage>
</organism>
<dbReference type="Pfam" id="PF01545">
    <property type="entry name" value="Cation_efflux"/>
    <property type="match status" value="1"/>
</dbReference>
<dbReference type="EMBL" id="CP016268">
    <property type="protein sequence ID" value="ANO51774.1"/>
    <property type="molecule type" value="Genomic_DNA"/>
</dbReference>
<dbReference type="PANTHER" id="PTHR11562">
    <property type="entry name" value="CATION EFFLUX PROTEIN/ ZINC TRANSPORTER"/>
    <property type="match status" value="1"/>
</dbReference>
<feature type="transmembrane region" description="Helical" evidence="9">
    <location>
        <begin position="39"/>
        <end position="61"/>
    </location>
</feature>
<keyword evidence="3" id="KW-0813">Transport</keyword>
<gene>
    <name evidence="12" type="ORF">BA177_11685</name>
</gene>
<evidence type="ECO:0000259" key="10">
    <source>
        <dbReference type="Pfam" id="PF01545"/>
    </source>
</evidence>
<evidence type="ECO:0000259" key="11">
    <source>
        <dbReference type="Pfam" id="PF16916"/>
    </source>
</evidence>
<feature type="transmembrane region" description="Helical" evidence="9">
    <location>
        <begin position="180"/>
        <end position="197"/>
    </location>
</feature>
<feature type="transmembrane region" description="Helical" evidence="9">
    <location>
        <begin position="156"/>
        <end position="174"/>
    </location>
</feature>
<feature type="domain" description="Cation efflux protein transmembrane" evidence="10">
    <location>
        <begin position="14"/>
        <end position="205"/>
    </location>
</feature>
<dbReference type="OrthoDB" id="9809646at2"/>
<dbReference type="SUPFAM" id="SSF160240">
    <property type="entry name" value="Cation efflux protein cytoplasmic domain-like"/>
    <property type="match status" value="1"/>
</dbReference>
<protein>
    <submittedName>
        <fullName evidence="12">Zinc transporter ZitB</fullName>
    </submittedName>
</protein>
<dbReference type="SUPFAM" id="SSF161111">
    <property type="entry name" value="Cation efflux protein transmembrane domain-like"/>
    <property type="match status" value="1"/>
</dbReference>
<evidence type="ECO:0000313" key="13">
    <source>
        <dbReference type="Proteomes" id="UP000092695"/>
    </source>
</evidence>
<dbReference type="InterPro" id="IPR027470">
    <property type="entry name" value="Cation_efflux_CTD"/>
</dbReference>
<evidence type="ECO:0000256" key="1">
    <source>
        <dbReference type="ARBA" id="ARBA00004141"/>
    </source>
</evidence>
<dbReference type="InterPro" id="IPR002524">
    <property type="entry name" value="Cation_efflux"/>
</dbReference>
<comment type="similarity">
    <text evidence="2">Belongs to the cation diffusion facilitator (CDF) transporter (TC 2.A.4) family. SLC30A subfamily.</text>
</comment>
<keyword evidence="5" id="KW-0862">Zinc</keyword>
<dbReference type="InterPro" id="IPR050681">
    <property type="entry name" value="CDF/SLC30A"/>
</dbReference>
<keyword evidence="5" id="KW-0864">Zinc transport</keyword>
<dbReference type="Gene3D" id="1.20.1510.10">
    <property type="entry name" value="Cation efflux protein transmembrane domain"/>
    <property type="match status" value="1"/>
</dbReference>
<keyword evidence="13" id="KW-1185">Reference proteome</keyword>
<evidence type="ECO:0000256" key="8">
    <source>
        <dbReference type="ARBA" id="ARBA00023136"/>
    </source>
</evidence>
<evidence type="ECO:0000256" key="2">
    <source>
        <dbReference type="ARBA" id="ARBA00008873"/>
    </source>
</evidence>
<keyword evidence="6 9" id="KW-1133">Transmembrane helix</keyword>
<evidence type="ECO:0000256" key="7">
    <source>
        <dbReference type="ARBA" id="ARBA00023065"/>
    </source>
</evidence>
<dbReference type="PANTHER" id="PTHR11562:SF17">
    <property type="entry name" value="RE54080P-RELATED"/>
    <property type="match status" value="1"/>
</dbReference>
<accession>A0A193LHC1</accession>
<dbReference type="Pfam" id="PF16916">
    <property type="entry name" value="ZT_dimer"/>
    <property type="match status" value="1"/>
</dbReference>
<reference evidence="12 13" key="1">
    <citation type="submission" date="2016-06" db="EMBL/GenBank/DDBJ databases">
        <title>Complete genome sequence of a deep-branching marine Gamma Proteobacterium Woeseia oceani type strain XK5.</title>
        <authorList>
            <person name="Mu D."/>
            <person name="Du Z."/>
        </authorList>
    </citation>
    <scope>NUCLEOTIDE SEQUENCE [LARGE SCALE GENOMIC DNA]</scope>
    <source>
        <strain evidence="12 13">XK5</strain>
    </source>
</reference>
<name>A0A193LHC1_9GAMM</name>
<keyword evidence="4 9" id="KW-0812">Transmembrane</keyword>
<proteinExistence type="inferred from homology"/>
<sequence length="295" mass="31401">MVTAHTHHSDSHRVLLALLLTAVFTVVEAVSGVLTSSLALLADAGHMLTDSMALALAAFAFRVGRRPADPRRSYGYQRVQILAAFANAITLILIVGWIVVEAVSRLLTPPAVHATGMLIVAILGLLINIAAFALLHGGDRDNLNMRGAALHVLGDLLGSVAAIVAALVILTTGWMPVDPLLSVVVAVLILRSAWQLLQKSAHILLEGTPDWLDVAAMQSVLVARVPAVKSIHHVHVWGLTQEQAMLTMHVVLRDTAGDFTNCVRELKGILASDYGIAHSTIEVEGGHCADHAEDQ</sequence>
<evidence type="ECO:0000256" key="9">
    <source>
        <dbReference type="SAM" id="Phobius"/>
    </source>
</evidence>
<dbReference type="GO" id="GO:0005385">
    <property type="term" value="F:zinc ion transmembrane transporter activity"/>
    <property type="evidence" value="ECO:0007669"/>
    <property type="project" value="TreeGrafter"/>
</dbReference>
<evidence type="ECO:0000256" key="4">
    <source>
        <dbReference type="ARBA" id="ARBA00022692"/>
    </source>
</evidence>
<dbReference type="NCBIfam" id="TIGR01297">
    <property type="entry name" value="CDF"/>
    <property type="match status" value="1"/>
</dbReference>
<comment type="subcellular location">
    <subcellularLocation>
        <location evidence="1">Membrane</location>
        <topology evidence="1">Multi-pass membrane protein</topology>
    </subcellularLocation>
</comment>
<evidence type="ECO:0000313" key="12">
    <source>
        <dbReference type="EMBL" id="ANO51774.1"/>
    </source>
</evidence>
<feature type="domain" description="Cation efflux protein cytoplasmic" evidence="11">
    <location>
        <begin position="222"/>
        <end position="284"/>
    </location>
</feature>
<feature type="transmembrane region" description="Helical" evidence="9">
    <location>
        <begin position="81"/>
        <end position="100"/>
    </location>
</feature>
<dbReference type="InterPro" id="IPR027469">
    <property type="entry name" value="Cation_efflux_TMD_sf"/>
</dbReference>